<evidence type="ECO:0000313" key="1">
    <source>
        <dbReference type="EMBL" id="GEB44226.1"/>
    </source>
</evidence>
<gene>
    <name evidence="1" type="ORF">MTE01_01710</name>
</gene>
<dbReference type="SUPFAM" id="SSF55729">
    <property type="entry name" value="Acyl-CoA N-acyltransferases (Nat)"/>
    <property type="match status" value="1"/>
</dbReference>
<dbReference type="AlphaFoldDB" id="A0A4Y3QG32"/>
<dbReference type="Proteomes" id="UP000319525">
    <property type="component" value="Unassembled WGS sequence"/>
</dbReference>
<comment type="caution">
    <text evidence="1">The sequence shown here is derived from an EMBL/GenBank/DDBJ whole genome shotgun (WGS) entry which is preliminary data.</text>
</comment>
<evidence type="ECO:0008006" key="3">
    <source>
        <dbReference type="Google" id="ProtNLM"/>
    </source>
</evidence>
<sequence>MQLGVLASNTPARRLYESLGFVADTETLDAPIVLMARNV</sequence>
<organism evidence="1 2">
    <name type="scientific">Microbacterium testaceum</name>
    <name type="common">Aureobacterium testaceum</name>
    <name type="synonym">Brevibacterium testaceum</name>
    <dbReference type="NCBI Taxonomy" id="2033"/>
    <lineage>
        <taxon>Bacteria</taxon>
        <taxon>Bacillati</taxon>
        <taxon>Actinomycetota</taxon>
        <taxon>Actinomycetes</taxon>
        <taxon>Micrococcales</taxon>
        <taxon>Microbacteriaceae</taxon>
        <taxon>Microbacterium</taxon>
    </lineage>
</organism>
<protein>
    <recommendedName>
        <fullName evidence="3">Acetyltransferase</fullName>
    </recommendedName>
</protein>
<dbReference type="EMBL" id="BJML01000001">
    <property type="protein sequence ID" value="GEB44226.1"/>
    <property type="molecule type" value="Genomic_DNA"/>
</dbReference>
<reference evidence="1 2" key="1">
    <citation type="submission" date="2019-06" db="EMBL/GenBank/DDBJ databases">
        <title>Whole genome shotgun sequence of Microbacterium testaceum NBRC 12675.</title>
        <authorList>
            <person name="Hosoyama A."/>
            <person name="Uohara A."/>
            <person name="Ohji S."/>
            <person name="Ichikawa N."/>
        </authorList>
    </citation>
    <scope>NUCLEOTIDE SEQUENCE [LARGE SCALE GENOMIC DNA]</scope>
    <source>
        <strain evidence="1 2">NBRC 12675</strain>
    </source>
</reference>
<dbReference type="Gene3D" id="3.40.630.30">
    <property type="match status" value="1"/>
</dbReference>
<name>A0A4Y3QG32_MICTE</name>
<proteinExistence type="predicted"/>
<dbReference type="InterPro" id="IPR016181">
    <property type="entry name" value="Acyl_CoA_acyltransferase"/>
</dbReference>
<evidence type="ECO:0000313" key="2">
    <source>
        <dbReference type="Proteomes" id="UP000319525"/>
    </source>
</evidence>
<accession>A0A4Y3QG32</accession>